<reference evidence="2 3" key="1">
    <citation type="submission" date="2021-01" db="EMBL/GenBank/DDBJ databases">
        <title>Carboxyliciviraga sp.nov., isolated from coastal sediments.</title>
        <authorList>
            <person name="Lu D."/>
            <person name="Zhang T."/>
        </authorList>
    </citation>
    <scope>NUCLEOTIDE SEQUENCE [LARGE SCALE GENOMIC DNA]</scope>
    <source>
        <strain evidence="2 3">N1Y132</strain>
    </source>
</reference>
<evidence type="ECO:0000256" key="1">
    <source>
        <dbReference type="SAM" id="Phobius"/>
    </source>
</evidence>
<keyword evidence="1" id="KW-0812">Transmembrane</keyword>
<dbReference type="Gene3D" id="2.40.50.140">
    <property type="entry name" value="Nucleic acid-binding proteins"/>
    <property type="match status" value="1"/>
</dbReference>
<protein>
    <recommendedName>
        <fullName evidence="4">NfeD-like C-terminal domain-containing protein</fullName>
    </recommendedName>
</protein>
<proteinExistence type="predicted"/>
<name>A0ABS1HHI4_9BACT</name>
<dbReference type="EMBL" id="JAENRR010000013">
    <property type="protein sequence ID" value="MBK3517150.1"/>
    <property type="molecule type" value="Genomic_DNA"/>
</dbReference>
<dbReference type="RefSeq" id="WP_200464376.1">
    <property type="nucleotide sequence ID" value="NZ_JAENRR010000013.1"/>
</dbReference>
<evidence type="ECO:0000313" key="3">
    <source>
        <dbReference type="Proteomes" id="UP000605676"/>
    </source>
</evidence>
<accession>A0ABS1HHI4</accession>
<comment type="caution">
    <text evidence="2">The sequence shown here is derived from an EMBL/GenBank/DDBJ whole genome shotgun (WGS) entry which is preliminary data.</text>
</comment>
<feature type="transmembrane region" description="Helical" evidence="1">
    <location>
        <begin position="18"/>
        <end position="39"/>
    </location>
</feature>
<gene>
    <name evidence="2" type="ORF">JIV24_07325</name>
</gene>
<dbReference type="InterPro" id="IPR012340">
    <property type="entry name" value="NA-bd_OB-fold"/>
</dbReference>
<keyword evidence="1" id="KW-0472">Membrane</keyword>
<dbReference type="Proteomes" id="UP000605676">
    <property type="component" value="Unassembled WGS sequence"/>
</dbReference>
<keyword evidence="1" id="KW-1133">Transmembrane helix</keyword>
<feature type="transmembrane region" description="Helical" evidence="1">
    <location>
        <begin position="94"/>
        <end position="119"/>
    </location>
</feature>
<feature type="transmembrane region" description="Helical" evidence="1">
    <location>
        <begin position="64"/>
        <end position="87"/>
    </location>
</feature>
<keyword evidence="3" id="KW-1185">Reference proteome</keyword>
<evidence type="ECO:0008006" key="4">
    <source>
        <dbReference type="Google" id="ProtNLM"/>
    </source>
</evidence>
<organism evidence="2 3">
    <name type="scientific">Carboxylicivirga marina</name>
    <dbReference type="NCBI Taxonomy" id="2800988"/>
    <lineage>
        <taxon>Bacteria</taxon>
        <taxon>Pseudomonadati</taxon>
        <taxon>Bacteroidota</taxon>
        <taxon>Bacteroidia</taxon>
        <taxon>Marinilabiliales</taxon>
        <taxon>Marinilabiliaceae</taxon>
        <taxon>Carboxylicivirga</taxon>
    </lineage>
</organism>
<sequence>MFEFFGLSWETMTLFEKFYWCIAIPSSLLFILQVLLTFIGSDSHDIEADGNPDLSIEHDTGIDFQFLSIKNLIAFFTIFGWTGIICIDSNLSIWLTILISTICGLLMMLLMASIMYFMGKLTENGVFHLSTTIGKIGTVYLTIPGNRKGSGQIQIDAQGFRTIDAITDNNDDISTGSIIEVVDVLNNDILVVKISN</sequence>
<evidence type="ECO:0000313" key="2">
    <source>
        <dbReference type="EMBL" id="MBK3517150.1"/>
    </source>
</evidence>